<sequence>MIVVLALVALLGAVVMPSLLKMQQAWQRRLDIQNVMAQIRSLGYRVRLAGQPAAFGPAGIMPSDLLSMPAGWEVGAASPLIYLANGACLGGELILRHDEAIEHITLPAPLCQPATP</sequence>
<organism evidence="1 2">
    <name type="scientific">Pseudomonas triclosanedens</name>
    <dbReference type="NCBI Taxonomy" id="2961893"/>
    <lineage>
        <taxon>Bacteria</taxon>
        <taxon>Pseudomonadati</taxon>
        <taxon>Pseudomonadota</taxon>
        <taxon>Gammaproteobacteria</taxon>
        <taxon>Pseudomonadales</taxon>
        <taxon>Pseudomonadaceae</taxon>
        <taxon>Pseudomonas</taxon>
    </lineage>
</organism>
<accession>A0ABY7A3H2</accession>
<dbReference type="EMBL" id="CP113432">
    <property type="protein sequence ID" value="WAI51440.1"/>
    <property type="molecule type" value="Genomic_DNA"/>
</dbReference>
<dbReference type="Proteomes" id="UP001163624">
    <property type="component" value="Chromosome"/>
</dbReference>
<dbReference type="RefSeq" id="WP_254471900.1">
    <property type="nucleotide sequence ID" value="NZ_CP113432.1"/>
</dbReference>
<evidence type="ECO:0000313" key="2">
    <source>
        <dbReference type="Proteomes" id="UP001163624"/>
    </source>
</evidence>
<name>A0ABY7A3H2_9PSED</name>
<reference evidence="1" key="1">
    <citation type="submission" date="2022-11" db="EMBL/GenBank/DDBJ databases">
        <title>Pseudomonas triclosanedens sp. nov., a triclosan degrader isolated from activated sludge.</title>
        <authorList>
            <person name="Yin Y."/>
            <person name="Lu Z."/>
        </authorList>
    </citation>
    <scope>NUCLEOTIDE SEQUENCE</scope>
    <source>
        <strain evidence="1">ZM23</strain>
    </source>
</reference>
<keyword evidence="2" id="KW-1185">Reference proteome</keyword>
<evidence type="ECO:0000313" key="1">
    <source>
        <dbReference type="EMBL" id="WAI51440.1"/>
    </source>
</evidence>
<protein>
    <submittedName>
        <fullName evidence="1">Type II secretion system protein</fullName>
    </submittedName>
</protein>
<gene>
    <name evidence="1" type="ORF">OU419_09385</name>
</gene>
<proteinExistence type="predicted"/>